<reference evidence="2 3" key="1">
    <citation type="submission" date="2018-08" db="EMBL/GenBank/DDBJ databases">
        <title>Henriciella mobilis sp. nov., isolated from seawater.</title>
        <authorList>
            <person name="Cheng H."/>
            <person name="Wu Y.-H."/>
            <person name="Xu X.-W."/>
            <person name="Guo L.-L."/>
        </authorList>
    </citation>
    <scope>NUCLEOTIDE SEQUENCE [LARGE SCALE GENOMIC DNA]</scope>
    <source>
        <strain evidence="2 3">JN25</strain>
    </source>
</reference>
<dbReference type="RefSeq" id="WP_119376718.1">
    <property type="nucleotide sequence ID" value="NZ_QWFX01000013.1"/>
</dbReference>
<dbReference type="EMBL" id="QWFX01000013">
    <property type="protein sequence ID" value="RIJ28183.1"/>
    <property type="molecule type" value="Genomic_DNA"/>
</dbReference>
<keyword evidence="1" id="KW-0732">Signal</keyword>
<dbReference type="InterPro" id="IPR045767">
    <property type="entry name" value="DUF6134"/>
</dbReference>
<evidence type="ECO:0000313" key="3">
    <source>
        <dbReference type="Proteomes" id="UP000266385"/>
    </source>
</evidence>
<accession>A0A399RBX7</accession>
<keyword evidence="3" id="KW-1185">Reference proteome</keyword>
<sequence>MKHVAAVVAIIGIGSGVAFADSGTPDQQSALVSAKAPQPWSPQAGDEIRFDVFRQGDKKFGSHIVKFDSGQDGQLIVTSDVDLKAGLGPITLFRYSLDSVETWDEDRLVALDGQTNDDGDTKRVTASVKGNALEVTGSGYSGEVPLGIIPSSHWNIQQVFSKAILSTENGEILDTSVTRLGTDTIQINGKPVEATHYRLVSDLTVDLWYDDQNRWVQLSFEARGQKIDYRLSRLY</sequence>
<evidence type="ECO:0000313" key="2">
    <source>
        <dbReference type="EMBL" id="RIJ28183.1"/>
    </source>
</evidence>
<feature type="signal peptide" evidence="1">
    <location>
        <begin position="1"/>
        <end position="20"/>
    </location>
</feature>
<name>A0A399RBX7_9PROT</name>
<evidence type="ECO:0000256" key="1">
    <source>
        <dbReference type="SAM" id="SignalP"/>
    </source>
</evidence>
<comment type="caution">
    <text evidence="2">The sequence shown here is derived from an EMBL/GenBank/DDBJ whole genome shotgun (WGS) entry which is preliminary data.</text>
</comment>
<feature type="chain" id="PRO_5017424042" evidence="1">
    <location>
        <begin position="21"/>
        <end position="235"/>
    </location>
</feature>
<dbReference type="Pfam" id="PF19630">
    <property type="entry name" value="DUF6134"/>
    <property type="match status" value="1"/>
</dbReference>
<dbReference type="Proteomes" id="UP000266385">
    <property type="component" value="Unassembled WGS sequence"/>
</dbReference>
<dbReference type="OrthoDB" id="6086999at2"/>
<dbReference type="AlphaFoldDB" id="A0A399RBX7"/>
<protein>
    <submittedName>
        <fullName evidence="2">Uncharacterized protein</fullName>
    </submittedName>
</protein>
<organism evidence="2 3">
    <name type="scientific">Henriciella mobilis</name>
    <dbReference type="NCBI Taxonomy" id="2305467"/>
    <lineage>
        <taxon>Bacteria</taxon>
        <taxon>Pseudomonadati</taxon>
        <taxon>Pseudomonadota</taxon>
        <taxon>Alphaproteobacteria</taxon>
        <taxon>Hyphomonadales</taxon>
        <taxon>Hyphomonadaceae</taxon>
        <taxon>Henriciella</taxon>
    </lineage>
</organism>
<gene>
    <name evidence="2" type="ORF">D1223_12290</name>
</gene>
<proteinExistence type="predicted"/>